<proteinExistence type="predicted"/>
<dbReference type="EMBL" id="QSQT01000016">
    <property type="protein sequence ID" value="RGK54935.1"/>
    <property type="molecule type" value="Genomic_DNA"/>
</dbReference>
<name>A0A3E4MZ66_9BACT</name>
<comment type="caution">
    <text evidence="1">The sequence shown here is derived from an EMBL/GenBank/DDBJ whole genome shotgun (WGS) entry which is preliminary data.</text>
</comment>
<accession>A0A3E4MZ66</accession>
<evidence type="ECO:0000313" key="1">
    <source>
        <dbReference type="EMBL" id="RGK54935.1"/>
    </source>
</evidence>
<dbReference type="Proteomes" id="UP000260862">
    <property type="component" value="Unassembled WGS sequence"/>
</dbReference>
<keyword evidence="2" id="KW-1185">Reference proteome</keyword>
<protein>
    <submittedName>
        <fullName evidence="1">Uncharacterized protein</fullName>
    </submittedName>
</protein>
<organism evidence="1 2">
    <name type="scientific">Phocaeicola plebeius</name>
    <dbReference type="NCBI Taxonomy" id="310297"/>
    <lineage>
        <taxon>Bacteria</taxon>
        <taxon>Pseudomonadati</taxon>
        <taxon>Bacteroidota</taxon>
        <taxon>Bacteroidia</taxon>
        <taxon>Bacteroidales</taxon>
        <taxon>Bacteroidaceae</taxon>
        <taxon>Phocaeicola</taxon>
    </lineage>
</organism>
<sequence length="67" mass="7495">MFPGAEPYVSLVENVGFCGEKHKSCGTVARLFPVRFSIRKERGKGLCLWRQKRPSPLFSVGDGLQII</sequence>
<dbReference type="AlphaFoldDB" id="A0A3E4MZ66"/>
<evidence type="ECO:0000313" key="2">
    <source>
        <dbReference type="Proteomes" id="UP000260862"/>
    </source>
</evidence>
<reference evidence="1 2" key="1">
    <citation type="submission" date="2018-08" db="EMBL/GenBank/DDBJ databases">
        <title>A genome reference for cultivated species of the human gut microbiota.</title>
        <authorList>
            <person name="Zou Y."/>
            <person name="Xue W."/>
            <person name="Luo G."/>
        </authorList>
    </citation>
    <scope>NUCLEOTIDE SEQUENCE [LARGE SCALE GENOMIC DNA]</scope>
    <source>
        <strain evidence="1 2">TF10-3AC</strain>
    </source>
</reference>
<gene>
    <name evidence="1" type="ORF">DXD04_09740</name>
</gene>